<keyword evidence="3" id="KW-1185">Reference proteome</keyword>
<organism evidence="2 3">
    <name type="scientific">Eubacterium maltosivorans</name>
    <dbReference type="NCBI Taxonomy" id="2041044"/>
    <lineage>
        <taxon>Bacteria</taxon>
        <taxon>Bacillati</taxon>
        <taxon>Bacillota</taxon>
        <taxon>Clostridia</taxon>
        <taxon>Eubacteriales</taxon>
        <taxon>Eubacteriaceae</taxon>
        <taxon>Eubacterium</taxon>
    </lineage>
</organism>
<dbReference type="Proteomes" id="UP000218387">
    <property type="component" value="Chromosome"/>
</dbReference>
<dbReference type="PROSITE" id="PS51750">
    <property type="entry name" value="BRO_N"/>
    <property type="match status" value="1"/>
</dbReference>
<dbReference type="EMBL" id="CP029487">
    <property type="protein sequence ID" value="QCT71193.1"/>
    <property type="molecule type" value="Genomic_DNA"/>
</dbReference>
<evidence type="ECO:0000259" key="1">
    <source>
        <dbReference type="PROSITE" id="PS51750"/>
    </source>
</evidence>
<dbReference type="KEGG" id="emt:CPZ25_007585"/>
<evidence type="ECO:0000313" key="3">
    <source>
        <dbReference type="Proteomes" id="UP000218387"/>
    </source>
</evidence>
<proteinExistence type="predicted"/>
<dbReference type="AlphaFoldDB" id="A0A4P9C704"/>
<dbReference type="InterPro" id="IPR003497">
    <property type="entry name" value="BRO_N_domain"/>
</dbReference>
<name>A0A4P9C704_EUBML</name>
<dbReference type="RefSeq" id="WP_096920462.1">
    <property type="nucleotide sequence ID" value="NZ_CABJDW020000003.1"/>
</dbReference>
<gene>
    <name evidence="2" type="ORF">CPZ25_007585</name>
</gene>
<feature type="domain" description="Bro-N" evidence="1">
    <location>
        <begin position="63"/>
        <end position="162"/>
    </location>
</feature>
<reference evidence="2 3" key="1">
    <citation type="submission" date="2018-05" db="EMBL/GenBank/DDBJ databases">
        <title>Genome comparison of Eubacterium sp.</title>
        <authorList>
            <person name="Feng Y."/>
            <person name="Sanchez-Andrea I."/>
            <person name="Stams A.J.M."/>
            <person name="De Vos W.M."/>
        </authorList>
    </citation>
    <scope>NUCLEOTIDE SEQUENCE [LARGE SCALE GENOMIC DNA]</scope>
    <source>
        <strain evidence="2 3">YI</strain>
    </source>
</reference>
<accession>A0A4P9C704</accession>
<protein>
    <recommendedName>
        <fullName evidence="1">Bro-N domain-containing protein</fullName>
    </recommendedName>
</protein>
<dbReference type="SMART" id="SM01040">
    <property type="entry name" value="Bro-N"/>
    <property type="match status" value="1"/>
</dbReference>
<evidence type="ECO:0000313" key="2">
    <source>
        <dbReference type="EMBL" id="QCT71193.1"/>
    </source>
</evidence>
<sequence length="190" mass="21318">MNKYTTVEMNCFEDSLFGSIRALVETVDVKAHNKAIELEIREIQKCIMYDADWELVGKAMDRLITLKKQMLRTGDGRQEWFVVKDVCRALGYKGHCGALQTHVRSEDVAKREIRDANNHRQKMLVVNERGLDALILGGKLHAAVFFKGYITGVILPALRGIKPRYPWPCGLTMCAVCASKAFGGGNELSD</sequence>
<dbReference type="Pfam" id="PF02498">
    <property type="entry name" value="Bro-N"/>
    <property type="match status" value="1"/>
</dbReference>